<dbReference type="GO" id="GO:0016874">
    <property type="term" value="F:ligase activity"/>
    <property type="evidence" value="ECO:0007669"/>
    <property type="project" value="UniProtKB-KW"/>
</dbReference>
<gene>
    <name evidence="7" type="ORF">GXP67_05055</name>
</gene>
<dbReference type="InterPro" id="IPR007016">
    <property type="entry name" value="O-antigen_ligase-rel_domated"/>
</dbReference>
<accession>A0A6C0GDJ6</accession>
<dbReference type="PANTHER" id="PTHR37422">
    <property type="entry name" value="TEICHURONIC ACID BIOSYNTHESIS PROTEIN TUAE"/>
    <property type="match status" value="1"/>
</dbReference>
<evidence type="ECO:0000256" key="3">
    <source>
        <dbReference type="ARBA" id="ARBA00022989"/>
    </source>
</evidence>
<dbReference type="Pfam" id="PF04932">
    <property type="entry name" value="Wzy_C"/>
    <property type="match status" value="1"/>
</dbReference>
<feature type="transmembrane region" description="Helical" evidence="5">
    <location>
        <begin position="89"/>
        <end position="109"/>
    </location>
</feature>
<feature type="transmembrane region" description="Helical" evidence="5">
    <location>
        <begin position="396"/>
        <end position="415"/>
    </location>
</feature>
<dbReference type="KEGG" id="rhoz:GXP67_05055"/>
<feature type="transmembrane region" description="Helical" evidence="5">
    <location>
        <begin position="349"/>
        <end position="376"/>
    </location>
</feature>
<feature type="domain" description="O-antigen ligase-related" evidence="6">
    <location>
        <begin position="216"/>
        <end position="362"/>
    </location>
</feature>
<proteinExistence type="predicted"/>
<feature type="transmembrane region" description="Helical" evidence="5">
    <location>
        <begin position="52"/>
        <end position="73"/>
    </location>
</feature>
<dbReference type="InterPro" id="IPR051533">
    <property type="entry name" value="WaaL-like"/>
</dbReference>
<feature type="transmembrane region" description="Helical" evidence="5">
    <location>
        <begin position="27"/>
        <end position="46"/>
    </location>
</feature>
<evidence type="ECO:0000256" key="4">
    <source>
        <dbReference type="ARBA" id="ARBA00023136"/>
    </source>
</evidence>
<feature type="transmembrane region" description="Helical" evidence="5">
    <location>
        <begin position="144"/>
        <end position="164"/>
    </location>
</feature>
<dbReference type="Proteomes" id="UP000480178">
    <property type="component" value="Chromosome"/>
</dbReference>
<comment type="subcellular location">
    <subcellularLocation>
        <location evidence="1">Membrane</location>
        <topology evidence="1">Multi-pass membrane protein</topology>
    </subcellularLocation>
</comment>
<keyword evidence="2 5" id="KW-0812">Transmembrane</keyword>
<evidence type="ECO:0000313" key="7">
    <source>
        <dbReference type="EMBL" id="QHT66079.1"/>
    </source>
</evidence>
<organism evidence="7 8">
    <name type="scientific">Rhodocytophaga rosea</name>
    <dbReference type="NCBI Taxonomy" id="2704465"/>
    <lineage>
        <taxon>Bacteria</taxon>
        <taxon>Pseudomonadati</taxon>
        <taxon>Bacteroidota</taxon>
        <taxon>Cytophagia</taxon>
        <taxon>Cytophagales</taxon>
        <taxon>Rhodocytophagaceae</taxon>
        <taxon>Rhodocytophaga</taxon>
    </lineage>
</organism>
<dbReference type="RefSeq" id="WP_162442152.1">
    <property type="nucleotide sequence ID" value="NZ_CP048222.1"/>
</dbReference>
<feature type="transmembrane region" description="Helical" evidence="5">
    <location>
        <begin position="212"/>
        <end position="245"/>
    </location>
</feature>
<evidence type="ECO:0000313" key="8">
    <source>
        <dbReference type="Proteomes" id="UP000480178"/>
    </source>
</evidence>
<feature type="transmembrane region" description="Helical" evidence="5">
    <location>
        <begin position="184"/>
        <end position="200"/>
    </location>
</feature>
<name>A0A6C0GDJ6_9BACT</name>
<keyword evidence="8" id="KW-1185">Reference proteome</keyword>
<evidence type="ECO:0000256" key="5">
    <source>
        <dbReference type="SAM" id="Phobius"/>
    </source>
</evidence>
<evidence type="ECO:0000256" key="1">
    <source>
        <dbReference type="ARBA" id="ARBA00004141"/>
    </source>
</evidence>
<evidence type="ECO:0000259" key="6">
    <source>
        <dbReference type="Pfam" id="PF04932"/>
    </source>
</evidence>
<dbReference type="AlphaFoldDB" id="A0A6C0GDJ6"/>
<keyword evidence="4 5" id="KW-0472">Membrane</keyword>
<dbReference type="GO" id="GO:0016020">
    <property type="term" value="C:membrane"/>
    <property type="evidence" value="ECO:0007669"/>
    <property type="project" value="UniProtKB-SubCell"/>
</dbReference>
<feature type="transmembrane region" description="Helical" evidence="5">
    <location>
        <begin position="251"/>
        <end position="271"/>
    </location>
</feature>
<keyword evidence="3 5" id="KW-1133">Transmembrane helix</keyword>
<protein>
    <submittedName>
        <fullName evidence="7">O-antigen ligase family protein</fullName>
    </submittedName>
</protein>
<reference evidence="7 8" key="1">
    <citation type="submission" date="2020-01" db="EMBL/GenBank/DDBJ databases">
        <authorList>
            <person name="Kim M.K."/>
        </authorList>
    </citation>
    <scope>NUCLEOTIDE SEQUENCE [LARGE SCALE GENOMIC DNA]</scope>
    <source>
        <strain evidence="7 8">172606-1</strain>
    </source>
</reference>
<keyword evidence="7" id="KW-0436">Ligase</keyword>
<dbReference type="PANTHER" id="PTHR37422:SF13">
    <property type="entry name" value="LIPOPOLYSACCHARIDE BIOSYNTHESIS PROTEIN PA4999-RELATED"/>
    <property type="match status" value="1"/>
</dbReference>
<sequence length="449" mass="51966">MHVSLLPDTQAASAAIPDTRPSSKRDYHVVLFFWNVAMVIIGYGLANVTGMASLAPMKILRIVLLAFSLIYLFNSRKQYVYIFKGRSSWIIWAFIALNMYVLPFSASMAISLEKFINLVPYFIYLNYFIIYLHRRYNKEQILNMILNVFNIVYVIPLFSFIFLGGNFSQEDIYGEMVGGFISNHYGWSSAIFITTTVDLLRNDYSLSKKRRIIIFFLLLLSCYVLVISGSRSGYLTVALCFLLFILRNTNSSLFVKLASVLLVSFFVIQLYGNENSAFNKRLDKTETQLEKGDARTQTYALGYETMADNPSTIITGFGFYAFREALISFNKEITIDKLKISLHNSYYELLFGSGIFIFTFFVVLFVLNTLLSFFRFHSAHYIFLPPLIFIPFFENNFNPGQFLFFPWFSIMFYYMHYREKQIMISVHSAPEATTTDLIYNQKNVAATHE</sequence>
<dbReference type="EMBL" id="CP048222">
    <property type="protein sequence ID" value="QHT66079.1"/>
    <property type="molecule type" value="Genomic_DNA"/>
</dbReference>
<feature type="transmembrane region" description="Helical" evidence="5">
    <location>
        <begin position="115"/>
        <end position="132"/>
    </location>
</feature>
<evidence type="ECO:0000256" key="2">
    <source>
        <dbReference type="ARBA" id="ARBA00022692"/>
    </source>
</evidence>